<name>A0A0P7CB87_9BACT</name>
<comment type="caution">
    <text evidence="1">The sequence shown here is derived from an EMBL/GenBank/DDBJ whole genome shotgun (WGS) entry which is preliminary data.</text>
</comment>
<sequence length="120" mass="13590">MKKLLSSQWMRPSLMITGLFTVFCLFSIQVNLEGDISFEIKESDGTYDFQRLTAMAQKMGITLKIDELNQDNQLHISIQQAGCMSEFTTESGFEKIDIQLKKGTCSVNFNVFKHPEPSAV</sequence>
<proteinExistence type="predicted"/>
<organism evidence="1 2">
    <name type="scientific">Jiulongibacter sediminis</name>
    <dbReference type="NCBI Taxonomy" id="1605367"/>
    <lineage>
        <taxon>Bacteria</taxon>
        <taxon>Pseudomonadati</taxon>
        <taxon>Bacteroidota</taxon>
        <taxon>Cytophagia</taxon>
        <taxon>Cytophagales</taxon>
        <taxon>Leadbetterellaceae</taxon>
        <taxon>Jiulongibacter</taxon>
    </lineage>
</organism>
<gene>
    <name evidence="1" type="ORF">AFM12_05710</name>
</gene>
<keyword evidence="2" id="KW-1185">Reference proteome</keyword>
<evidence type="ECO:0000313" key="2">
    <source>
        <dbReference type="Proteomes" id="UP000050454"/>
    </source>
</evidence>
<dbReference type="STRING" id="1605367.AFM12_05710"/>
<protein>
    <submittedName>
        <fullName evidence="1">Uncharacterized protein</fullName>
    </submittedName>
</protein>
<dbReference type="Proteomes" id="UP000050454">
    <property type="component" value="Unassembled WGS sequence"/>
</dbReference>
<accession>A0A0P7CB87</accession>
<dbReference type="RefSeq" id="WP_055144872.1">
    <property type="nucleotide sequence ID" value="NZ_JXSZ01000005.1"/>
</dbReference>
<dbReference type="EMBL" id="LGTQ01000005">
    <property type="protein sequence ID" value="KPM50040.1"/>
    <property type="molecule type" value="Genomic_DNA"/>
</dbReference>
<evidence type="ECO:0000313" key="1">
    <source>
        <dbReference type="EMBL" id="KPM50040.1"/>
    </source>
</evidence>
<dbReference type="AlphaFoldDB" id="A0A0P7CB87"/>
<reference evidence="1 2" key="1">
    <citation type="submission" date="2015-07" db="EMBL/GenBank/DDBJ databases">
        <title>The draft genome sequence of Leadbetterella sp. JN14-9.</title>
        <authorList>
            <person name="Liu Y."/>
            <person name="Du J."/>
            <person name="Shao Z."/>
        </authorList>
    </citation>
    <scope>NUCLEOTIDE SEQUENCE [LARGE SCALE GENOMIC DNA]</scope>
    <source>
        <strain evidence="1 2">JN14-9</strain>
    </source>
</reference>